<sequence>MVHAENGDDVYAAQQKMIELRLTGLKGHPLSRCAVLEGEATSRAIRLYVVYVMSIDVMEEIVKENKCFCKTTFFTGKKEDSTRIISAETWCKTNHWLVHMFLV</sequence>
<dbReference type="EC" id="3.5.2.2" evidence="1"/>
<evidence type="ECO:0000313" key="1">
    <source>
        <dbReference type="EMBL" id="RHN57547.1"/>
    </source>
</evidence>
<dbReference type="Gramene" id="rna33109">
    <property type="protein sequence ID" value="RHN57547.1"/>
    <property type="gene ID" value="gene33109"/>
</dbReference>
<comment type="caution">
    <text evidence="1">The sequence shown here is derived from an EMBL/GenBank/DDBJ whole genome shotgun (WGS) entry which is preliminary data.</text>
</comment>
<evidence type="ECO:0000313" key="2">
    <source>
        <dbReference type="Proteomes" id="UP000265566"/>
    </source>
</evidence>
<dbReference type="InterPro" id="IPR032466">
    <property type="entry name" value="Metal_Hydrolase"/>
</dbReference>
<keyword evidence="1" id="KW-0378">Hydrolase</keyword>
<name>A0A396I3W6_MEDTR</name>
<dbReference type="EMBL" id="PSQE01000005">
    <property type="protein sequence ID" value="RHN57547.1"/>
    <property type="molecule type" value="Genomic_DNA"/>
</dbReference>
<dbReference type="GO" id="GO:0004157">
    <property type="term" value="F:dihydropyrimidinase activity"/>
    <property type="evidence" value="ECO:0007669"/>
    <property type="project" value="UniProtKB-EC"/>
</dbReference>
<dbReference type="AlphaFoldDB" id="A0A396I3W6"/>
<proteinExistence type="predicted"/>
<protein>
    <submittedName>
        <fullName evidence="1">Putative dihydropyrimidinase</fullName>
        <ecNumber evidence="1">3.5.2.2</ecNumber>
    </submittedName>
</protein>
<dbReference type="SUPFAM" id="SSF51556">
    <property type="entry name" value="Metallo-dependent hydrolases"/>
    <property type="match status" value="1"/>
</dbReference>
<dbReference type="Gene3D" id="3.20.20.140">
    <property type="entry name" value="Metal-dependent hydrolases"/>
    <property type="match status" value="1"/>
</dbReference>
<accession>A0A396I3W6</accession>
<dbReference type="Proteomes" id="UP000265566">
    <property type="component" value="Chromosome 5"/>
</dbReference>
<organism evidence="1 2">
    <name type="scientific">Medicago truncatula</name>
    <name type="common">Barrel medic</name>
    <name type="synonym">Medicago tribuloides</name>
    <dbReference type="NCBI Taxonomy" id="3880"/>
    <lineage>
        <taxon>Eukaryota</taxon>
        <taxon>Viridiplantae</taxon>
        <taxon>Streptophyta</taxon>
        <taxon>Embryophyta</taxon>
        <taxon>Tracheophyta</taxon>
        <taxon>Spermatophyta</taxon>
        <taxon>Magnoliopsida</taxon>
        <taxon>eudicotyledons</taxon>
        <taxon>Gunneridae</taxon>
        <taxon>Pentapetalae</taxon>
        <taxon>rosids</taxon>
        <taxon>fabids</taxon>
        <taxon>Fabales</taxon>
        <taxon>Fabaceae</taxon>
        <taxon>Papilionoideae</taxon>
        <taxon>50 kb inversion clade</taxon>
        <taxon>NPAAA clade</taxon>
        <taxon>Hologalegina</taxon>
        <taxon>IRL clade</taxon>
        <taxon>Trifolieae</taxon>
        <taxon>Medicago</taxon>
    </lineage>
</organism>
<gene>
    <name evidence="1" type="ORF">MtrunA17_Chr5g0441591</name>
</gene>
<reference evidence="2" key="1">
    <citation type="journal article" date="2018" name="Nat. Plants">
        <title>Whole-genome landscape of Medicago truncatula symbiotic genes.</title>
        <authorList>
            <person name="Pecrix Y."/>
            <person name="Staton S.E."/>
            <person name="Sallet E."/>
            <person name="Lelandais-Briere C."/>
            <person name="Moreau S."/>
            <person name="Carrere S."/>
            <person name="Blein T."/>
            <person name="Jardinaud M.F."/>
            <person name="Latrasse D."/>
            <person name="Zouine M."/>
            <person name="Zahm M."/>
            <person name="Kreplak J."/>
            <person name="Mayjonade B."/>
            <person name="Satge C."/>
            <person name="Perez M."/>
            <person name="Cauet S."/>
            <person name="Marande W."/>
            <person name="Chantry-Darmon C."/>
            <person name="Lopez-Roques C."/>
            <person name="Bouchez O."/>
            <person name="Berard A."/>
            <person name="Debelle F."/>
            <person name="Munos S."/>
            <person name="Bendahmane A."/>
            <person name="Berges H."/>
            <person name="Niebel A."/>
            <person name="Buitink J."/>
            <person name="Frugier F."/>
            <person name="Benhamed M."/>
            <person name="Crespi M."/>
            <person name="Gouzy J."/>
            <person name="Gamas P."/>
        </authorList>
    </citation>
    <scope>NUCLEOTIDE SEQUENCE [LARGE SCALE GENOMIC DNA]</scope>
    <source>
        <strain evidence="2">cv. Jemalong A17</strain>
    </source>
</reference>